<evidence type="ECO:0000313" key="3">
    <source>
        <dbReference type="Proteomes" id="UP000274391"/>
    </source>
</evidence>
<dbReference type="GO" id="GO:0005524">
    <property type="term" value="F:ATP binding"/>
    <property type="evidence" value="ECO:0007669"/>
    <property type="project" value="UniProtKB-UniRule"/>
</dbReference>
<dbReference type="GO" id="GO:0005975">
    <property type="term" value="P:carbohydrate metabolic process"/>
    <property type="evidence" value="ECO:0007669"/>
    <property type="project" value="InterPro"/>
</dbReference>
<proteinExistence type="inferred from homology"/>
<protein>
    <recommendedName>
        <fullName evidence="1">5-oxoprolinase subunit A</fullName>
        <shortName evidence="1">5-OPase subunit A</shortName>
        <ecNumber evidence="1">3.5.2.9</ecNumber>
    </recommendedName>
    <alternativeName>
        <fullName evidence="1">5-oxoprolinase (ATP-hydrolyzing) subunit A</fullName>
    </alternativeName>
</protein>
<comment type="caution">
    <text evidence="2">The sequence shown here is derived from an EMBL/GenBank/DDBJ whole genome shotgun (WGS) entry which is preliminary data.</text>
</comment>
<keyword evidence="3" id="KW-1185">Reference proteome</keyword>
<dbReference type="NCBIfam" id="NF003814">
    <property type="entry name" value="PRK05406.1-3"/>
    <property type="match status" value="1"/>
</dbReference>
<dbReference type="AlphaFoldDB" id="A0A3P3W337"/>
<reference evidence="2 3" key="1">
    <citation type="submission" date="2018-11" db="EMBL/GenBank/DDBJ databases">
        <title>YIM 102482-1 draft genome.</title>
        <authorList>
            <person name="Li G."/>
            <person name="Jiang Y."/>
        </authorList>
    </citation>
    <scope>NUCLEOTIDE SEQUENCE [LARGE SCALE GENOMIC DNA]</scope>
    <source>
        <strain evidence="2 3">YIM 102482-1</strain>
    </source>
</reference>
<sequence length="257" mass="26872">MSNIDLNSDLGENTPDRIVGDDAAMLALVSSTNVACGFHAGDPAGIRHTLSEAAARGVTVGAHPGYRDFENFGRNSVEIAPAALQAEVEYQIGALMGLAASVGTQVSYVKPHGALYNTIVHDREHAEAVVAAVRAVNPQLVVLGLSGALVLDLAERAGLAVAREAFADRRYNPDGSLVSRKLPGAVLDDPVHVAERMLELIDRGTLEAVDGTRIRLDAESICVHGDSPGAVAMAAELRRRLLDAGVEIAPFAAAARS</sequence>
<evidence type="ECO:0000313" key="2">
    <source>
        <dbReference type="EMBL" id="RRJ87243.1"/>
    </source>
</evidence>
<comment type="function">
    <text evidence="1">Catalyzes the cleavage of 5-oxoproline to form L-glutamate coupled to the hydrolysis of ATP to ADP and inorganic phosphate.</text>
</comment>
<dbReference type="NCBIfam" id="NF003816">
    <property type="entry name" value="PRK05406.1-5"/>
    <property type="match status" value="1"/>
</dbReference>
<dbReference type="InterPro" id="IPR005501">
    <property type="entry name" value="LamB/YcsF/PxpA-like"/>
</dbReference>
<comment type="similarity">
    <text evidence="1">Belongs to the LamB/PxpA family.</text>
</comment>
<dbReference type="Pfam" id="PF03746">
    <property type="entry name" value="LamB_YcsF"/>
    <property type="match status" value="1"/>
</dbReference>
<dbReference type="Gene3D" id="3.20.20.370">
    <property type="entry name" value="Glycoside hydrolase/deacetylase"/>
    <property type="match status" value="1"/>
</dbReference>
<accession>A0A3P3W337</accession>
<keyword evidence="1" id="KW-0547">Nucleotide-binding</keyword>
<dbReference type="RefSeq" id="WP_124971069.1">
    <property type="nucleotide sequence ID" value="NZ_RQVS01000005.1"/>
</dbReference>
<evidence type="ECO:0000256" key="1">
    <source>
        <dbReference type="HAMAP-Rule" id="MF_00691"/>
    </source>
</evidence>
<name>A0A3P3W337_9MICO</name>
<dbReference type="GO" id="GO:0017168">
    <property type="term" value="F:5-oxoprolinase (ATP-hydrolyzing) activity"/>
    <property type="evidence" value="ECO:0007669"/>
    <property type="project" value="UniProtKB-UniRule"/>
</dbReference>
<comment type="subunit">
    <text evidence="1">Forms a complex composed of PxpA, PxpB and PxpC.</text>
</comment>
<keyword evidence="1" id="KW-0067">ATP-binding</keyword>
<dbReference type="CDD" id="cd10787">
    <property type="entry name" value="LamB_YcsF_like"/>
    <property type="match status" value="1"/>
</dbReference>
<dbReference type="Proteomes" id="UP000274391">
    <property type="component" value="Unassembled WGS sequence"/>
</dbReference>
<dbReference type="EMBL" id="RQVS01000005">
    <property type="protein sequence ID" value="RRJ87243.1"/>
    <property type="molecule type" value="Genomic_DNA"/>
</dbReference>
<dbReference type="OrthoDB" id="9773478at2"/>
<keyword evidence="1" id="KW-0378">Hydrolase</keyword>
<comment type="catalytic activity">
    <reaction evidence="1">
        <text>5-oxo-L-proline + ATP + 2 H2O = L-glutamate + ADP + phosphate + H(+)</text>
        <dbReference type="Rhea" id="RHEA:10348"/>
        <dbReference type="ChEBI" id="CHEBI:15377"/>
        <dbReference type="ChEBI" id="CHEBI:15378"/>
        <dbReference type="ChEBI" id="CHEBI:29985"/>
        <dbReference type="ChEBI" id="CHEBI:30616"/>
        <dbReference type="ChEBI" id="CHEBI:43474"/>
        <dbReference type="ChEBI" id="CHEBI:58402"/>
        <dbReference type="ChEBI" id="CHEBI:456216"/>
        <dbReference type="EC" id="3.5.2.9"/>
    </reaction>
</comment>
<dbReference type="HAMAP" id="MF_00691">
    <property type="entry name" value="PxpA"/>
    <property type="match status" value="1"/>
</dbReference>
<dbReference type="EC" id="3.5.2.9" evidence="1"/>
<organism evidence="2 3">
    <name type="scientific">Gulosibacter macacae</name>
    <dbReference type="NCBI Taxonomy" id="2488791"/>
    <lineage>
        <taxon>Bacteria</taxon>
        <taxon>Bacillati</taxon>
        <taxon>Actinomycetota</taxon>
        <taxon>Actinomycetes</taxon>
        <taxon>Micrococcales</taxon>
        <taxon>Microbacteriaceae</taxon>
        <taxon>Gulosibacter</taxon>
    </lineage>
</organism>
<dbReference type="PANTHER" id="PTHR30292">
    <property type="entry name" value="UNCHARACTERIZED PROTEIN YBGL-RELATED"/>
    <property type="match status" value="1"/>
</dbReference>
<dbReference type="SUPFAM" id="SSF88713">
    <property type="entry name" value="Glycoside hydrolase/deacetylase"/>
    <property type="match status" value="1"/>
</dbReference>
<dbReference type="PANTHER" id="PTHR30292:SF0">
    <property type="entry name" value="5-OXOPROLINASE SUBUNIT A"/>
    <property type="match status" value="1"/>
</dbReference>
<dbReference type="InterPro" id="IPR011330">
    <property type="entry name" value="Glyco_hydro/deAcase_b/a-brl"/>
</dbReference>
<gene>
    <name evidence="1" type="primary">pxpA</name>
    <name evidence="2" type="ORF">EG850_05365</name>
</gene>